<dbReference type="RefSeq" id="XP_022236415.1">
    <property type="nucleotide sequence ID" value="XM_022380707.1"/>
</dbReference>
<reference evidence="7 8" key="1">
    <citation type="submission" date="2025-05" db="UniProtKB">
        <authorList>
            <consortium name="RefSeq"/>
        </authorList>
    </citation>
    <scope>IDENTIFICATION</scope>
    <source>
        <tissue evidence="7 8">Muscle</tissue>
    </source>
</reference>
<dbReference type="InterPro" id="IPR036388">
    <property type="entry name" value="WH-like_DNA-bd_sf"/>
</dbReference>
<dbReference type="InterPro" id="IPR058699">
    <property type="entry name" value="RRM_LARP4/4B"/>
</dbReference>
<keyword evidence="2 3" id="KW-0694">RNA-binding</keyword>
<dbReference type="RefSeq" id="XP_013791658.1">
    <property type="nucleotide sequence ID" value="XM_013936204.2"/>
</dbReference>
<evidence type="ECO:0000313" key="9">
    <source>
        <dbReference type="RefSeq" id="XP_022236412.1"/>
    </source>
</evidence>
<dbReference type="Pfam" id="PF05383">
    <property type="entry name" value="La"/>
    <property type="match status" value="1"/>
</dbReference>
<dbReference type="Proteomes" id="UP000694941">
    <property type="component" value="Unplaced"/>
</dbReference>
<sequence length="788" mass="87658">MDNNHPHSEQAYEAPYMSGSQSGEDKPSLPELKAMLQRQLEYYFSRENLSHDTFLLSQMDSDQYVPIITVANFNQVRHLTRDLKLIVEVLRKSPNVEVDEAGVKVRPNHNCCVLILREIPETTAVKDIEALFSGDDCPKSAKCEFAHNDSWYVTFESDGDVQKAYRYLREEVRTFQGKPIMARIKVKPATQAPFIPHYKNGSRYRGPMVSPVSGQQEPSPPLQQQWMEQSQQGLPYTNEPSVPYGNQQVFPPFYPPTMIQNCAPANPPTFEYGTILLMNGLSAQAMLNGTGRHELHASPGRTQKPQIYRNQHKHTSLSLEQKESMSFAPNPRGAAPILNQGMSGFGYLPYPYCSPYSIGMDMQDIFSYSKRYSLQHKQGQWGSNPSSLSYGVKSASRSFNRTKEAIDNKVANQTKSVNELQGRDLSKQQRNRPRRKRKDENNTKADNDMKGSDNRDVKLDSSKFDLEQTSFPPLPGLQVKKTVDALDTDLFESQLSDPVQTTSKSSDGDNRSETEVSSDHKTHGISQAKPASSIIDKGLFNSSNLANGACSCVEPKQPSLDPLTTQVEPQIKLQSTNAHSSSTNKVGTVTSTGNSDMSVMSTDHTISSNLVGSHLSSVPTTCSSPQPDDLSCVSTKILAIQPYPVSKPSQKDNESFLVNGNIDLMGTINISSDDKRRKLTYSEVAQKAKESVEKLATEIKIKEQQEIASKLQRHTDVTSKHQVTAHKTSPKEVAKWKTTEQPSNCKDNDSNTGNGSRGIEKDCLPRLSPRLPLDDKKEENIISSGKTD</sequence>
<feature type="compositionally biased region" description="Polar residues" evidence="4">
    <location>
        <begin position="212"/>
        <end position="230"/>
    </location>
</feature>
<dbReference type="Gene3D" id="1.10.10.10">
    <property type="entry name" value="Winged helix-like DNA-binding domain superfamily/Winged helix DNA-binding domain"/>
    <property type="match status" value="1"/>
</dbReference>
<keyword evidence="6" id="KW-1185">Reference proteome</keyword>
<organism evidence="6 10">
    <name type="scientific">Limulus polyphemus</name>
    <name type="common">Atlantic horseshoe crab</name>
    <dbReference type="NCBI Taxonomy" id="6850"/>
    <lineage>
        <taxon>Eukaryota</taxon>
        <taxon>Metazoa</taxon>
        <taxon>Ecdysozoa</taxon>
        <taxon>Arthropoda</taxon>
        <taxon>Chelicerata</taxon>
        <taxon>Merostomata</taxon>
        <taxon>Xiphosura</taxon>
        <taxon>Limulidae</taxon>
        <taxon>Limulus</taxon>
    </lineage>
</organism>
<evidence type="ECO:0000313" key="6">
    <source>
        <dbReference type="Proteomes" id="UP000694941"/>
    </source>
</evidence>
<evidence type="ECO:0000256" key="4">
    <source>
        <dbReference type="SAM" id="MobiDB-lite"/>
    </source>
</evidence>
<dbReference type="RefSeq" id="XP_022236403.1">
    <property type="nucleotide sequence ID" value="XM_022380695.1"/>
</dbReference>
<evidence type="ECO:0000313" key="8">
    <source>
        <dbReference type="RefSeq" id="XP_022236403.1"/>
    </source>
</evidence>
<feature type="compositionally biased region" description="Basic and acidic residues" evidence="4">
    <location>
        <begin position="438"/>
        <end position="457"/>
    </location>
</feature>
<gene>
    <name evidence="7 8 9 10" type="primary">LOC106475522</name>
</gene>
<protein>
    <submittedName>
        <fullName evidence="7 8">La-related protein 4B-like</fullName>
    </submittedName>
</protein>
<dbReference type="SMART" id="SM00715">
    <property type="entry name" value="LA"/>
    <property type="match status" value="1"/>
</dbReference>
<dbReference type="SUPFAM" id="SSF46785">
    <property type="entry name" value="Winged helix' DNA-binding domain"/>
    <property type="match status" value="1"/>
</dbReference>
<evidence type="ECO:0000256" key="2">
    <source>
        <dbReference type="ARBA" id="ARBA00022884"/>
    </source>
</evidence>
<feature type="compositionally biased region" description="Basic and acidic residues" evidence="4">
    <location>
        <begin position="729"/>
        <end position="738"/>
    </location>
</feature>
<feature type="compositionally biased region" description="Polar residues" evidence="4">
    <location>
        <begin position="739"/>
        <end position="754"/>
    </location>
</feature>
<dbReference type="InterPro" id="IPR045180">
    <property type="entry name" value="La_dom_prot"/>
</dbReference>
<feature type="compositionally biased region" description="Basic and acidic residues" evidence="4">
    <location>
        <begin position="1"/>
        <end position="10"/>
    </location>
</feature>
<evidence type="ECO:0000313" key="7">
    <source>
        <dbReference type="RefSeq" id="XP_013791658.1"/>
    </source>
</evidence>
<dbReference type="Pfam" id="PF26088">
    <property type="entry name" value="RRM_LARP4"/>
    <property type="match status" value="1"/>
</dbReference>
<evidence type="ECO:0000256" key="3">
    <source>
        <dbReference type="PROSITE-ProRule" id="PRU00332"/>
    </source>
</evidence>
<proteinExistence type="predicted"/>
<feature type="region of interest" description="Disordered" evidence="4">
    <location>
        <begin position="712"/>
        <end position="788"/>
    </location>
</feature>
<evidence type="ECO:0000256" key="1">
    <source>
        <dbReference type="ARBA" id="ARBA00022553"/>
    </source>
</evidence>
<feature type="region of interest" description="Disordered" evidence="4">
    <location>
        <begin position="403"/>
        <end position="457"/>
    </location>
</feature>
<accession>A0ABM1RYG0</accession>
<dbReference type="InterPro" id="IPR036390">
    <property type="entry name" value="WH_DNA-bd_sf"/>
</dbReference>
<evidence type="ECO:0000259" key="5">
    <source>
        <dbReference type="PROSITE" id="PS50961"/>
    </source>
</evidence>
<feature type="compositionally biased region" description="Polar residues" evidence="4">
    <location>
        <begin position="491"/>
        <end position="505"/>
    </location>
</feature>
<feature type="compositionally biased region" description="Polar residues" evidence="4">
    <location>
        <begin position="410"/>
        <end position="419"/>
    </location>
</feature>
<dbReference type="PANTHER" id="PTHR22792">
    <property type="entry name" value="LUPUS LA PROTEIN-RELATED"/>
    <property type="match status" value="1"/>
</dbReference>
<feature type="domain" description="HTH La-type RNA-binding" evidence="5">
    <location>
        <begin position="26"/>
        <end position="118"/>
    </location>
</feature>
<evidence type="ECO:0000313" key="10">
    <source>
        <dbReference type="RefSeq" id="XP_022236415.1"/>
    </source>
</evidence>
<name>A0ABM1RYG0_LIMPO</name>
<feature type="compositionally biased region" description="Basic and acidic residues" evidence="4">
    <location>
        <begin position="506"/>
        <end position="522"/>
    </location>
</feature>
<feature type="region of interest" description="Disordered" evidence="4">
    <location>
        <begin position="491"/>
        <end position="530"/>
    </location>
</feature>
<dbReference type="CDD" id="cd12430">
    <property type="entry name" value="RRM_LARP4_5_like"/>
    <property type="match status" value="1"/>
</dbReference>
<feature type="region of interest" description="Disordered" evidence="4">
    <location>
        <begin position="1"/>
        <end position="28"/>
    </location>
</feature>
<keyword evidence="1" id="KW-0597">Phosphoprotein</keyword>
<dbReference type="InterPro" id="IPR006630">
    <property type="entry name" value="La_HTH"/>
</dbReference>
<dbReference type="GeneID" id="106475522"/>
<feature type="region of interest" description="Disordered" evidence="4">
    <location>
        <begin position="207"/>
        <end position="230"/>
    </location>
</feature>
<dbReference type="PROSITE" id="PS50961">
    <property type="entry name" value="HTH_LA"/>
    <property type="match status" value="1"/>
</dbReference>
<dbReference type="RefSeq" id="XP_022236412.1">
    <property type="nucleotide sequence ID" value="XM_022380704.1"/>
</dbReference>
<dbReference type="PANTHER" id="PTHR22792:SF131">
    <property type="entry name" value="LA-RELATED PROTEIN LARP4B"/>
    <property type="match status" value="1"/>
</dbReference>